<dbReference type="PRINTS" id="PR00469">
    <property type="entry name" value="PNDRDTASEII"/>
</dbReference>
<dbReference type="Proteomes" id="UP001626550">
    <property type="component" value="Unassembled WGS sequence"/>
</dbReference>
<gene>
    <name evidence="1" type="primary">FOXRED2_3</name>
    <name evidence="1" type="ORF">Ciccas_014281</name>
</gene>
<dbReference type="Gene3D" id="3.50.50.60">
    <property type="entry name" value="FAD/NAD(P)-binding domain"/>
    <property type="match status" value="1"/>
</dbReference>
<reference evidence="1 2" key="1">
    <citation type="submission" date="2024-11" db="EMBL/GenBank/DDBJ databases">
        <title>Adaptive evolution of stress response genes in parasites aligns with host niche diversity.</title>
        <authorList>
            <person name="Hahn C."/>
            <person name="Resl P."/>
        </authorList>
    </citation>
    <scope>NUCLEOTIDE SEQUENCE [LARGE SCALE GENOMIC DNA]</scope>
    <source>
        <strain evidence="1">EGGRZ-B1_66</strain>
        <tissue evidence="1">Body</tissue>
    </source>
</reference>
<dbReference type="EMBL" id="JBJKFK010007963">
    <property type="protein sequence ID" value="KAL3307211.1"/>
    <property type="molecule type" value="Genomic_DNA"/>
</dbReference>
<protein>
    <submittedName>
        <fullName evidence="1">FAD-dependent oxidoreductase domain-containing protein 2</fullName>
    </submittedName>
</protein>
<dbReference type="AlphaFoldDB" id="A0ABD2PLD2"/>
<evidence type="ECO:0000313" key="1">
    <source>
        <dbReference type="EMBL" id="KAL3307211.1"/>
    </source>
</evidence>
<proteinExistence type="predicted"/>
<evidence type="ECO:0000313" key="2">
    <source>
        <dbReference type="Proteomes" id="UP001626550"/>
    </source>
</evidence>
<dbReference type="SUPFAM" id="SSF51905">
    <property type="entry name" value="FAD/NAD(P)-binding domain"/>
    <property type="match status" value="1"/>
</dbReference>
<dbReference type="Pfam" id="PF13738">
    <property type="entry name" value="Pyr_redox_3"/>
    <property type="match status" value="1"/>
</dbReference>
<keyword evidence="2" id="KW-1185">Reference proteome</keyword>
<dbReference type="InterPro" id="IPR036188">
    <property type="entry name" value="FAD/NAD-bd_sf"/>
</dbReference>
<comment type="caution">
    <text evidence="1">The sequence shown here is derived from an EMBL/GenBank/DDBJ whole genome shotgun (WGS) entry which is preliminary data.</text>
</comment>
<name>A0ABD2PLD2_9PLAT</name>
<accession>A0ABD2PLD2</accession>
<organism evidence="1 2">
    <name type="scientific">Cichlidogyrus casuarinus</name>
    <dbReference type="NCBI Taxonomy" id="1844966"/>
    <lineage>
        <taxon>Eukaryota</taxon>
        <taxon>Metazoa</taxon>
        <taxon>Spiralia</taxon>
        <taxon>Lophotrochozoa</taxon>
        <taxon>Platyhelminthes</taxon>
        <taxon>Monogenea</taxon>
        <taxon>Monopisthocotylea</taxon>
        <taxon>Dactylogyridea</taxon>
        <taxon>Ancyrocephalidae</taxon>
        <taxon>Cichlidogyrus</taxon>
    </lineage>
</organism>
<sequence>MYVISAIGLGIPLSLFTLDTPRHVNYADLDPEDVDKFEGKDVVIFGAGNSAFETAAQLSMYANKVQMASSGRIKLAFQTHYVGDVRAINLPFLDTYQLKSLDYQTMADIRDYNWTWDDL</sequence>